<dbReference type="PANTHER" id="PTHR47447:SF17">
    <property type="entry name" value="OS12G0638900 PROTEIN"/>
    <property type="match status" value="1"/>
</dbReference>
<dbReference type="GO" id="GO:0009982">
    <property type="term" value="F:pseudouridine synthase activity"/>
    <property type="evidence" value="ECO:0007669"/>
    <property type="project" value="InterPro"/>
</dbReference>
<evidence type="ECO:0000313" key="5">
    <source>
        <dbReference type="Proteomes" id="UP000654075"/>
    </source>
</evidence>
<dbReference type="AlphaFoldDB" id="A0A813EMZ8"/>
<dbReference type="Gene3D" id="3.30.2350.10">
    <property type="entry name" value="Pseudouridine synthase"/>
    <property type="match status" value="1"/>
</dbReference>
<feature type="repeat" description="PPR" evidence="2">
    <location>
        <begin position="475"/>
        <end position="509"/>
    </location>
</feature>
<feature type="repeat" description="PPR" evidence="2">
    <location>
        <begin position="510"/>
        <end position="544"/>
    </location>
</feature>
<feature type="repeat" description="PPR" evidence="2">
    <location>
        <begin position="228"/>
        <end position="262"/>
    </location>
</feature>
<dbReference type="InterPro" id="IPR011990">
    <property type="entry name" value="TPR-like_helical_dom_sf"/>
</dbReference>
<accession>A0A813EMZ8</accession>
<dbReference type="CDD" id="cd02869">
    <property type="entry name" value="PseudoU_synth_RluA_like"/>
    <property type="match status" value="1"/>
</dbReference>
<comment type="caution">
    <text evidence="4">The sequence shown here is derived from an EMBL/GenBank/DDBJ whole genome shotgun (WGS) entry which is preliminary data.</text>
</comment>
<dbReference type="OrthoDB" id="185373at2759"/>
<dbReference type="NCBIfam" id="TIGR00756">
    <property type="entry name" value="PPR"/>
    <property type="match status" value="3"/>
</dbReference>
<dbReference type="InterPro" id="IPR006145">
    <property type="entry name" value="PsdUridine_synth_RsuA/RluA"/>
</dbReference>
<feature type="domain" description="Pseudouridine synthase RsuA/RluA-like" evidence="3">
    <location>
        <begin position="793"/>
        <end position="909"/>
    </location>
</feature>
<sequence length="1048" mass="113974">MALSRPSLCCQNTSPCPAVFFPGTPVLQKEQLCKQGSNAGGINWKGCGTGDARSVLLEGGSPLKRALARPSTSQDEASQTSLLRRCLLREETENPRQAATLGGLASPGLPLSDSAQGQRFGANVASVNAAINACKKEGQWQLALSLLILMLEMKGTPNKITYGAAISTCSRGGQWQQALSLLSSMPDMLASPDEITYNAAISACERASHWQLAMILLHGMPKMRVAPDRISYNTAISACSKGGQWQLALNVLSSLPESSALAPDEITYNAAISACERAGGQWQLALCLLKSMRAKRAAPNVISQNAAISACEKGGQWQLALSLLIGMPATRAIPDKISYSAAISACSTGGRWQLALMLLSSMQEMRATPNEISYGAAISACEKAHQWQIGLGLLSSMPNMRVRCNQVCYNAAMSACEKAGQWQLALTLLYRMLETQVTPNTISYSAVISACEKGCQWQLALLLLGCMPERKATPDEISYSAAISACGQGGQWQLALSLLRTILEQGVLPDEVCYTALISACEGSQQLEQGLQLLLEARQRGVSLSASFFPWALARLSVHDPDLITAAFDEAVLKLSASELSPQELSILAWASGMLGVNNPIFFESLVARAIPQLKWFAMHDLLKLAWGCSAACGAALDLFRAIQGEVGARLEDVDLQSYPAPGRHALVQDTLGVVWALNFAGLLDSRFFMPTVRRMVRQAGALIDRAHGPPGSSRTREICQARIRTPEKETEELLSQGASCETPRIVLDLPDRVVVFKPSGWEVYDQHTALQLSSYLQASLGGGRFPIVCDPEYQLGFLHRLDVPCSGLVLAAKTYEAYYDLSLQLNAGEISRDYVILCHGWIRPSLKDIRASVSWRGLEPTSAGEQGKPSLTRLKVIAHAWRETVALSLVAVQIGTGRRHQIRSHFSHVGHPTVCDGKYTAEATFQSDRDFCARNFLHRCRLAFKDSAGKSHEVTMSAPTDLVSSLQHVISRDSMSTDTIRDWLTGTSPRNWQDYTPLILAEKWHALLLSFAYRSQPLSFNAFLQRPQSTITHLSKHSSTGKPHHQH</sequence>
<dbReference type="Gene3D" id="1.25.40.10">
    <property type="entry name" value="Tetratricopeptide repeat domain"/>
    <property type="match status" value="4"/>
</dbReference>
<evidence type="ECO:0000259" key="3">
    <source>
        <dbReference type="Pfam" id="PF00849"/>
    </source>
</evidence>
<dbReference type="GO" id="GO:0001522">
    <property type="term" value="P:pseudouridine synthesis"/>
    <property type="evidence" value="ECO:0007669"/>
    <property type="project" value="InterPro"/>
</dbReference>
<proteinExistence type="predicted"/>
<name>A0A813EMZ8_POLGL</name>
<dbReference type="PANTHER" id="PTHR47447">
    <property type="entry name" value="OS03G0856100 PROTEIN"/>
    <property type="match status" value="1"/>
</dbReference>
<dbReference type="Pfam" id="PF13812">
    <property type="entry name" value="PPR_3"/>
    <property type="match status" value="1"/>
</dbReference>
<organism evidence="4 5">
    <name type="scientific">Polarella glacialis</name>
    <name type="common">Dinoflagellate</name>
    <dbReference type="NCBI Taxonomy" id="89957"/>
    <lineage>
        <taxon>Eukaryota</taxon>
        <taxon>Sar</taxon>
        <taxon>Alveolata</taxon>
        <taxon>Dinophyceae</taxon>
        <taxon>Suessiales</taxon>
        <taxon>Suessiaceae</taxon>
        <taxon>Polarella</taxon>
    </lineage>
</organism>
<dbReference type="PROSITE" id="PS51375">
    <property type="entry name" value="PPR"/>
    <property type="match status" value="9"/>
</dbReference>
<dbReference type="Pfam" id="PF13041">
    <property type="entry name" value="PPR_2"/>
    <property type="match status" value="2"/>
</dbReference>
<dbReference type="Pfam" id="PF00849">
    <property type="entry name" value="PseudoU_synth_2"/>
    <property type="match status" value="1"/>
</dbReference>
<feature type="repeat" description="PPR" evidence="2">
    <location>
        <begin position="158"/>
        <end position="192"/>
    </location>
</feature>
<feature type="repeat" description="PPR" evidence="2">
    <location>
        <begin position="193"/>
        <end position="227"/>
    </location>
</feature>
<dbReference type="InterPro" id="IPR020103">
    <property type="entry name" value="PsdUridine_synth_cat_dom_sf"/>
</dbReference>
<dbReference type="Pfam" id="PF01535">
    <property type="entry name" value="PPR"/>
    <property type="match status" value="4"/>
</dbReference>
<evidence type="ECO:0000256" key="1">
    <source>
        <dbReference type="ARBA" id="ARBA00022737"/>
    </source>
</evidence>
<feature type="repeat" description="PPR" evidence="2">
    <location>
        <begin position="264"/>
        <end position="299"/>
    </location>
</feature>
<protein>
    <recommendedName>
        <fullName evidence="3">Pseudouridine synthase RsuA/RluA-like domain-containing protein</fullName>
    </recommendedName>
</protein>
<feature type="repeat" description="PPR" evidence="2">
    <location>
        <begin position="405"/>
        <end position="439"/>
    </location>
</feature>
<keyword evidence="1" id="KW-0677">Repeat</keyword>
<dbReference type="Proteomes" id="UP000654075">
    <property type="component" value="Unassembled WGS sequence"/>
</dbReference>
<evidence type="ECO:0000313" key="4">
    <source>
        <dbReference type="EMBL" id="CAE8602521.1"/>
    </source>
</evidence>
<feature type="repeat" description="PPR" evidence="2">
    <location>
        <begin position="335"/>
        <end position="369"/>
    </location>
</feature>
<evidence type="ECO:0000256" key="2">
    <source>
        <dbReference type="PROSITE-ProRule" id="PRU00708"/>
    </source>
</evidence>
<dbReference type="InterPro" id="IPR002885">
    <property type="entry name" value="PPR_rpt"/>
</dbReference>
<reference evidence="4" key="1">
    <citation type="submission" date="2021-02" db="EMBL/GenBank/DDBJ databases">
        <authorList>
            <person name="Dougan E. K."/>
            <person name="Rhodes N."/>
            <person name="Thang M."/>
            <person name="Chan C."/>
        </authorList>
    </citation>
    <scope>NUCLEOTIDE SEQUENCE</scope>
</reference>
<dbReference type="GO" id="GO:0003723">
    <property type="term" value="F:RNA binding"/>
    <property type="evidence" value="ECO:0007669"/>
    <property type="project" value="InterPro"/>
</dbReference>
<keyword evidence="5" id="KW-1185">Reference proteome</keyword>
<feature type="repeat" description="PPR" evidence="2">
    <location>
        <begin position="123"/>
        <end position="157"/>
    </location>
</feature>
<dbReference type="SUPFAM" id="SSF55120">
    <property type="entry name" value="Pseudouridine synthase"/>
    <property type="match status" value="1"/>
</dbReference>
<dbReference type="EMBL" id="CAJNNV010014375">
    <property type="protein sequence ID" value="CAE8602521.1"/>
    <property type="molecule type" value="Genomic_DNA"/>
</dbReference>
<gene>
    <name evidence="4" type="ORF">PGLA1383_LOCUS20762</name>
</gene>